<gene>
    <name evidence="1" type="ORF">C4K68_11740</name>
</gene>
<name>A0A2S5KS49_9PROT</name>
<accession>A0A2S5KS49</accession>
<dbReference type="AlphaFoldDB" id="A0A2S5KS49"/>
<organism evidence="1 2">
    <name type="scientific">Proteobacteria bacterium 228</name>
    <dbReference type="NCBI Taxonomy" id="2083153"/>
    <lineage>
        <taxon>Bacteria</taxon>
        <taxon>Pseudomonadati</taxon>
        <taxon>Pseudomonadota</taxon>
    </lineage>
</organism>
<evidence type="ECO:0000313" key="2">
    <source>
        <dbReference type="Proteomes" id="UP000238196"/>
    </source>
</evidence>
<dbReference type="Pfam" id="PF10115">
    <property type="entry name" value="HlyU"/>
    <property type="match status" value="1"/>
</dbReference>
<dbReference type="Proteomes" id="UP000238196">
    <property type="component" value="Unassembled WGS sequence"/>
</dbReference>
<sequence length="98" mass="10749">MGLFSLIGKLFQGGGSAEAEQESTADAVEYKGFQIIPQPRKIGGQYGVGALICKEVDGESRQYQLLRSDQMSSRDDCIELSISKAKRTIDEQGERVFS</sequence>
<evidence type="ECO:0000313" key="1">
    <source>
        <dbReference type="EMBL" id="PPC77086.1"/>
    </source>
</evidence>
<dbReference type="OrthoDB" id="9800971at2"/>
<proteinExistence type="predicted"/>
<dbReference type="InterPro" id="IPR018772">
    <property type="entry name" value="Transcription_activator_HlyU"/>
</dbReference>
<dbReference type="EMBL" id="PRLP01000035">
    <property type="protein sequence ID" value="PPC77086.1"/>
    <property type="molecule type" value="Genomic_DNA"/>
</dbReference>
<protein>
    <submittedName>
        <fullName evidence="1">Uncharacterized protein</fullName>
    </submittedName>
</protein>
<comment type="caution">
    <text evidence="1">The sequence shown here is derived from an EMBL/GenBank/DDBJ whole genome shotgun (WGS) entry which is preliminary data.</text>
</comment>
<reference evidence="1 2" key="1">
    <citation type="submission" date="2018-02" db="EMBL/GenBank/DDBJ databases">
        <title>novel marine gammaproteobacteria from coastal saline agro ecosystem.</title>
        <authorList>
            <person name="Krishnan R."/>
            <person name="Ramesh Kumar N."/>
        </authorList>
    </citation>
    <scope>NUCLEOTIDE SEQUENCE [LARGE SCALE GENOMIC DNA]</scope>
    <source>
        <strain evidence="1 2">228</strain>
    </source>
</reference>